<dbReference type="PROSITE" id="PS50097">
    <property type="entry name" value="BTB"/>
    <property type="match status" value="1"/>
</dbReference>
<keyword evidence="3" id="KW-1185">Reference proteome</keyword>
<feature type="compositionally biased region" description="Acidic residues" evidence="1">
    <location>
        <begin position="483"/>
        <end position="528"/>
    </location>
</feature>
<dbReference type="Gene3D" id="3.30.710.10">
    <property type="entry name" value="Potassium Channel Kv1.1, Chain A"/>
    <property type="match status" value="1"/>
</dbReference>
<dbReference type="InterPro" id="IPR011333">
    <property type="entry name" value="SKP1/BTB/POZ_sf"/>
</dbReference>
<dbReference type="SMART" id="SM00355">
    <property type="entry name" value="ZnF_C2H2"/>
    <property type="match status" value="3"/>
</dbReference>
<feature type="region of interest" description="Disordered" evidence="1">
    <location>
        <begin position="1"/>
        <end position="34"/>
    </location>
</feature>
<dbReference type="Gene3D" id="3.30.160.60">
    <property type="entry name" value="Classic Zinc Finger"/>
    <property type="match status" value="1"/>
</dbReference>
<protein>
    <submittedName>
        <fullName evidence="2">Uncharacterized protein</fullName>
    </submittedName>
</protein>
<dbReference type="InterPro" id="IPR013087">
    <property type="entry name" value="Znf_C2H2_type"/>
</dbReference>
<proteinExistence type="predicted"/>
<feature type="compositionally biased region" description="Basic and acidic residues" evidence="1">
    <location>
        <begin position="24"/>
        <end position="34"/>
    </location>
</feature>
<dbReference type="OrthoDB" id="9411774at2759"/>
<dbReference type="PROSITE" id="PS50157">
    <property type="entry name" value="ZINC_FINGER_C2H2_2"/>
    <property type="match status" value="1"/>
</dbReference>
<dbReference type="PROSITE" id="PS00028">
    <property type="entry name" value="ZINC_FINGER_C2H2_1"/>
    <property type="match status" value="2"/>
</dbReference>
<reference evidence="2" key="1">
    <citation type="submission" date="2022-03" db="EMBL/GenBank/DDBJ databases">
        <authorList>
            <person name="Martin C."/>
        </authorList>
    </citation>
    <scope>NUCLEOTIDE SEQUENCE</scope>
</reference>
<evidence type="ECO:0000313" key="3">
    <source>
        <dbReference type="Proteomes" id="UP000749559"/>
    </source>
</evidence>
<feature type="compositionally biased region" description="Basic residues" evidence="1">
    <location>
        <begin position="1"/>
        <end position="14"/>
    </location>
</feature>
<dbReference type="Proteomes" id="UP000749559">
    <property type="component" value="Unassembled WGS sequence"/>
</dbReference>
<feature type="region of interest" description="Disordered" evidence="1">
    <location>
        <begin position="483"/>
        <end position="533"/>
    </location>
</feature>
<name>A0A8J1T7D9_OWEFU</name>
<dbReference type="SUPFAM" id="SSF54695">
    <property type="entry name" value="POZ domain"/>
    <property type="match status" value="1"/>
</dbReference>
<dbReference type="CDD" id="cd18186">
    <property type="entry name" value="BTB_POZ_ZBTB_KLHL-like"/>
    <property type="match status" value="1"/>
</dbReference>
<sequence length="741" mass="83484">MPRVKKFNFHKRRKDLLDGAPEQQKQETKQSAKQVTQHEAKVVKNAASKLSTNAATKRATNVANKVAKNAAMKRATNAAIKRAKNAATKVAKYAATKVATNEQHMSFGIQISSSEIQQSISYMQQNGAYCDIVLKLADNTLINAHKVIVCAFSKNLADVCSQQWNEAIVQADLTTLNIMANIPEQIANPAMSSVVDFMYGRPVEADVSYLRQMLSIAKVLEITKLEGAISTLLEHIADGSLQLKTPMQQSQSVKSEVIMVKNEMSGEQYAVNIKQEYDDSYTESNMYAEANDTSTLTQERESYMNEVNSVRNDEKYFNSEFKSMTYALEPKPSKSTFFTKIQIENLNKVLLDTEEKGIEGFSVGQMSIIMESLPNYIRASIDAKYDKFTQEKPSLKRTEAKTLAKKMEIASGLALECDGLTLQSWVRKLLGIPRPQVNGNRRSRRIVKIAKKYIVDDDQIVKDDNVKKPQVYQVKVKDEVTDDMDELSNCEDEENLDDDGESNDPAEVNDDNDDDVDNEVNDMQDEDNPSGALFIVPDKKRKKKEVIEKNYCKVPGCLATFTVKSPMAKTNEGGLCCVNGQCSPLRSHTAIFHKPPNSIVCTKCVTILENEGDSHKCYQISHLFKCYVCSRRYPDFVTFETHLKSVHPKPGVHVCVQCGIEFCRVRLLKNHKNDLTIHGVQQCDIGDCGNTFDSLRELARHRSIMHLRAERLQKRAQIIPGFNKLEYQRDLKDTEYDNPGL</sequence>
<evidence type="ECO:0000256" key="1">
    <source>
        <dbReference type="SAM" id="MobiDB-lite"/>
    </source>
</evidence>
<dbReference type="AlphaFoldDB" id="A0A8J1T7D9"/>
<comment type="caution">
    <text evidence="2">The sequence shown here is derived from an EMBL/GenBank/DDBJ whole genome shotgun (WGS) entry which is preliminary data.</text>
</comment>
<evidence type="ECO:0000313" key="2">
    <source>
        <dbReference type="EMBL" id="CAH1783585.1"/>
    </source>
</evidence>
<dbReference type="Pfam" id="PF00651">
    <property type="entry name" value="BTB"/>
    <property type="match status" value="1"/>
</dbReference>
<accession>A0A8J1T7D9</accession>
<organism evidence="2 3">
    <name type="scientific">Owenia fusiformis</name>
    <name type="common">Polychaete worm</name>
    <dbReference type="NCBI Taxonomy" id="6347"/>
    <lineage>
        <taxon>Eukaryota</taxon>
        <taxon>Metazoa</taxon>
        <taxon>Spiralia</taxon>
        <taxon>Lophotrochozoa</taxon>
        <taxon>Annelida</taxon>
        <taxon>Polychaeta</taxon>
        <taxon>Sedentaria</taxon>
        <taxon>Canalipalpata</taxon>
        <taxon>Sabellida</taxon>
        <taxon>Oweniida</taxon>
        <taxon>Oweniidae</taxon>
        <taxon>Owenia</taxon>
    </lineage>
</organism>
<dbReference type="InterPro" id="IPR000210">
    <property type="entry name" value="BTB/POZ_dom"/>
</dbReference>
<gene>
    <name evidence="2" type="ORF">OFUS_LOCUS9913</name>
</gene>
<dbReference type="EMBL" id="CAIIXF020000005">
    <property type="protein sequence ID" value="CAH1783585.1"/>
    <property type="molecule type" value="Genomic_DNA"/>
</dbReference>